<dbReference type="EMBL" id="JRQD01000003">
    <property type="protein sequence ID" value="KGM06832.1"/>
    <property type="molecule type" value="Genomic_DNA"/>
</dbReference>
<name>A0A0A0BGN5_9GAMM</name>
<accession>A0A0A0BGN5</accession>
<keyword evidence="1" id="KW-0732">Signal</keyword>
<sequence>MLKTLLLATFLLPAFAQAQSFDFDTVNGVAIGQSIEQLKQHYPQAKTAKNQINTECYYVEIPEIEGVQWMVIDGIVARADIPTSYKSPTLPVVSAFITGQLTPEEAASRYTNIELDDHEYQQGYRVSFINANGDRAVVADYVNNKVENVRIGLIPAAMFIEGCA</sequence>
<reference evidence="2 3" key="1">
    <citation type="submission" date="2014-09" db="EMBL/GenBank/DDBJ databases">
        <authorList>
            <person name="Grob C."/>
            <person name="Taubert M."/>
            <person name="Howat A.M."/>
            <person name="Burns O.J."/>
            <person name="Dixon J.L."/>
            <person name="Chen Y."/>
            <person name="Murrell J.C."/>
        </authorList>
    </citation>
    <scope>NUCLEOTIDE SEQUENCE [LARGE SCALE GENOMIC DNA]</scope>
    <source>
        <strain evidence="2">L4</strain>
    </source>
</reference>
<proteinExistence type="predicted"/>
<dbReference type="RefSeq" id="WP_281085173.1">
    <property type="nucleotide sequence ID" value="NZ_JRQD01000003.1"/>
</dbReference>
<gene>
    <name evidence="2" type="ORF">LP43_1324</name>
</gene>
<evidence type="ECO:0000256" key="1">
    <source>
        <dbReference type="SAM" id="SignalP"/>
    </source>
</evidence>
<organism evidence="2 3">
    <name type="scientific">Methylophaga thiooxydans</name>
    <dbReference type="NCBI Taxonomy" id="392484"/>
    <lineage>
        <taxon>Bacteria</taxon>
        <taxon>Pseudomonadati</taxon>
        <taxon>Pseudomonadota</taxon>
        <taxon>Gammaproteobacteria</taxon>
        <taxon>Thiotrichales</taxon>
        <taxon>Piscirickettsiaceae</taxon>
        <taxon>Methylophaga</taxon>
    </lineage>
</organism>
<dbReference type="Proteomes" id="UP000029999">
    <property type="component" value="Unassembled WGS sequence"/>
</dbReference>
<evidence type="ECO:0000313" key="2">
    <source>
        <dbReference type="EMBL" id="KGM06832.1"/>
    </source>
</evidence>
<protein>
    <submittedName>
        <fullName evidence="2">Uncharacterized protein</fullName>
    </submittedName>
</protein>
<feature type="chain" id="PRO_5001959275" evidence="1">
    <location>
        <begin position="19"/>
        <end position="164"/>
    </location>
</feature>
<evidence type="ECO:0000313" key="3">
    <source>
        <dbReference type="Proteomes" id="UP000029999"/>
    </source>
</evidence>
<comment type="caution">
    <text evidence="2">The sequence shown here is derived from an EMBL/GenBank/DDBJ whole genome shotgun (WGS) entry which is preliminary data.</text>
</comment>
<feature type="signal peptide" evidence="1">
    <location>
        <begin position="1"/>
        <end position="18"/>
    </location>
</feature>
<dbReference type="AlphaFoldDB" id="A0A0A0BGN5"/>